<comment type="caution">
    <text evidence="3">The sequence shown here is derived from an EMBL/GenBank/DDBJ whole genome shotgun (WGS) entry which is preliminary data.</text>
</comment>
<name>A0ABV2JBD9_9FIRM</name>
<dbReference type="PROSITE" id="PS51257">
    <property type="entry name" value="PROKAR_LIPOPROTEIN"/>
    <property type="match status" value="1"/>
</dbReference>
<sequence length="208" mass="23560">MIKKLLTAIAISSALVLSACNKDGANVNKTTTNTMNDNTKVEGNLETPANAEQNASVTENAKDASPAPTVSREEAYDKFLESHKNAKIRAFELTEENDKPVYKIKAYDDENEYETAINTEDASVIKDEKEAIELDEKNNIEISKEMLKEIDKFIEKTDADVADSYILNEYKLTEDDGKLKVELEYTNKTQDISYEYDFETEELIEKDM</sequence>
<protein>
    <submittedName>
        <fullName evidence="3">Membrane protein YkoI</fullName>
    </submittedName>
</protein>
<evidence type="ECO:0000313" key="3">
    <source>
        <dbReference type="EMBL" id="MET3618130.1"/>
    </source>
</evidence>
<accession>A0ABV2JBD9</accession>
<feature type="region of interest" description="Disordered" evidence="1">
    <location>
        <begin position="30"/>
        <end position="69"/>
    </location>
</feature>
<dbReference type="Gene3D" id="3.10.450.40">
    <property type="match status" value="1"/>
</dbReference>
<dbReference type="RefSeq" id="WP_354369187.1">
    <property type="nucleotide sequence ID" value="NZ_JBEPMA010000016.1"/>
</dbReference>
<feature type="compositionally biased region" description="Polar residues" evidence="1">
    <location>
        <begin position="50"/>
        <end position="59"/>
    </location>
</feature>
<evidence type="ECO:0000256" key="1">
    <source>
        <dbReference type="SAM" id="MobiDB-lite"/>
    </source>
</evidence>
<feature type="signal peptide" evidence="2">
    <location>
        <begin position="1"/>
        <end position="19"/>
    </location>
</feature>
<keyword evidence="2" id="KW-0732">Signal</keyword>
<dbReference type="Proteomes" id="UP001549162">
    <property type="component" value="Unassembled WGS sequence"/>
</dbReference>
<evidence type="ECO:0000256" key="2">
    <source>
        <dbReference type="SAM" id="SignalP"/>
    </source>
</evidence>
<reference evidence="3 4" key="1">
    <citation type="submission" date="2024-06" db="EMBL/GenBank/DDBJ databases">
        <title>Genomic Encyclopedia of Type Strains, Phase IV (KMG-IV): sequencing the most valuable type-strain genomes for metagenomic binning, comparative biology and taxonomic classification.</title>
        <authorList>
            <person name="Goeker M."/>
        </authorList>
    </citation>
    <scope>NUCLEOTIDE SEQUENCE [LARGE SCALE GENOMIC DNA]</scope>
    <source>
        <strain evidence="3 4">DSM 21460</strain>
    </source>
</reference>
<gene>
    <name evidence="3" type="ORF">ABID14_001765</name>
</gene>
<evidence type="ECO:0000313" key="4">
    <source>
        <dbReference type="Proteomes" id="UP001549162"/>
    </source>
</evidence>
<dbReference type="EMBL" id="JBEPMA010000016">
    <property type="protein sequence ID" value="MET3618130.1"/>
    <property type="molecule type" value="Genomic_DNA"/>
</dbReference>
<proteinExistence type="predicted"/>
<keyword evidence="4" id="KW-1185">Reference proteome</keyword>
<feature type="chain" id="PRO_5045178400" evidence="2">
    <location>
        <begin position="20"/>
        <end position="208"/>
    </location>
</feature>
<organism evidence="3 4">
    <name type="scientific">Peptoniphilus olsenii</name>
    <dbReference type="NCBI Taxonomy" id="411570"/>
    <lineage>
        <taxon>Bacteria</taxon>
        <taxon>Bacillati</taxon>
        <taxon>Bacillota</taxon>
        <taxon>Tissierellia</taxon>
        <taxon>Tissierellales</taxon>
        <taxon>Peptoniphilaceae</taxon>
        <taxon>Peptoniphilus</taxon>
    </lineage>
</organism>